<dbReference type="Gene3D" id="3.30.70.20">
    <property type="match status" value="2"/>
</dbReference>
<feature type="domain" description="4Fe-4S ferredoxin-type" evidence="5">
    <location>
        <begin position="2"/>
        <end position="30"/>
    </location>
</feature>
<dbReference type="InterPro" id="IPR050294">
    <property type="entry name" value="RnfB_subfamily"/>
</dbReference>
<dbReference type="PROSITE" id="PS51379">
    <property type="entry name" value="4FE4S_FER_2"/>
    <property type="match status" value="3"/>
</dbReference>
<dbReference type="PANTHER" id="PTHR42859:SF16">
    <property type="entry name" value="FORMATE HYDROGENLYASE SUBUNIT 2-RELATED"/>
    <property type="match status" value="1"/>
</dbReference>
<dbReference type="SUPFAM" id="SSF54862">
    <property type="entry name" value="4Fe-4S ferredoxins"/>
    <property type="match status" value="1"/>
</dbReference>
<keyword evidence="1" id="KW-0004">4Fe-4S</keyword>
<comment type="caution">
    <text evidence="6">The sequence shown here is derived from an EMBL/GenBank/DDBJ whole genome shotgun (WGS) entry which is preliminary data.</text>
</comment>
<dbReference type="Pfam" id="PF00037">
    <property type="entry name" value="Fer4"/>
    <property type="match status" value="1"/>
</dbReference>
<feature type="domain" description="4Fe-4S ferredoxin-type" evidence="5">
    <location>
        <begin position="73"/>
        <end position="102"/>
    </location>
</feature>
<dbReference type="OrthoDB" id="9779457at2"/>
<dbReference type="InterPro" id="IPR017896">
    <property type="entry name" value="4Fe4S_Fe-S-bd"/>
</dbReference>
<evidence type="ECO:0000313" key="6">
    <source>
        <dbReference type="EMBL" id="TCV06294.1"/>
    </source>
</evidence>
<evidence type="ECO:0000256" key="3">
    <source>
        <dbReference type="ARBA" id="ARBA00023004"/>
    </source>
</evidence>
<protein>
    <submittedName>
        <fullName evidence="6">Hydrogenase-4 component A</fullName>
    </submittedName>
</protein>
<name>A0A4R3VPK9_9GAMM</name>
<accession>A0A4R3VPK9</accession>
<evidence type="ECO:0000256" key="2">
    <source>
        <dbReference type="ARBA" id="ARBA00022723"/>
    </source>
</evidence>
<dbReference type="GO" id="GO:0046872">
    <property type="term" value="F:metal ion binding"/>
    <property type="evidence" value="ECO:0007669"/>
    <property type="project" value="UniProtKB-KW"/>
</dbReference>
<keyword evidence="2" id="KW-0479">Metal-binding</keyword>
<dbReference type="AlphaFoldDB" id="A0A4R3VPK9"/>
<dbReference type="InterPro" id="IPR017900">
    <property type="entry name" value="4Fe4S_Fe_S_CS"/>
</dbReference>
<dbReference type="RefSeq" id="WP_132455518.1">
    <property type="nucleotide sequence ID" value="NZ_JAWIZJ010000004.1"/>
</dbReference>
<dbReference type="Proteomes" id="UP000295433">
    <property type="component" value="Unassembled WGS sequence"/>
</dbReference>
<dbReference type="PROSITE" id="PS00198">
    <property type="entry name" value="4FE4S_FER_1"/>
    <property type="match status" value="1"/>
</dbReference>
<dbReference type="GO" id="GO:0051539">
    <property type="term" value="F:4 iron, 4 sulfur cluster binding"/>
    <property type="evidence" value="ECO:0007669"/>
    <property type="project" value="UniProtKB-KW"/>
</dbReference>
<evidence type="ECO:0000256" key="4">
    <source>
        <dbReference type="ARBA" id="ARBA00023014"/>
    </source>
</evidence>
<proteinExistence type="predicted"/>
<sequence length="205" mass="22180">MNRFVIADPELCIGCNTCVAGCTAVHKKQGLQVQPRLTVMKVGNKTAPMMCRQCEDAPCARVCPVNAIAHGKDAIELNESLCIGCKLCGLVCPFGSITPSGSKPINTPPLLQHPIPEEQLRDVPGSDPGTHPYLAWNAGLRTVAVKCDLCAFQSEGPECVRVCPTSAIQLVDNDLLSQYNREKRLETLLSSSQVPDFVVYQEGEE</sequence>
<dbReference type="EMBL" id="SMBY01000004">
    <property type="protein sequence ID" value="TCV06294.1"/>
    <property type="molecule type" value="Genomic_DNA"/>
</dbReference>
<feature type="domain" description="4Fe-4S ferredoxin-type" evidence="5">
    <location>
        <begin position="141"/>
        <end position="173"/>
    </location>
</feature>
<dbReference type="CDD" id="cd10554">
    <property type="entry name" value="HycB_like"/>
    <property type="match status" value="1"/>
</dbReference>
<evidence type="ECO:0000313" key="7">
    <source>
        <dbReference type="Proteomes" id="UP000295433"/>
    </source>
</evidence>
<organism evidence="6 7">
    <name type="scientific">Samsonia erythrinae</name>
    <dbReference type="NCBI Taxonomy" id="160434"/>
    <lineage>
        <taxon>Bacteria</taxon>
        <taxon>Pseudomonadati</taxon>
        <taxon>Pseudomonadota</taxon>
        <taxon>Gammaproteobacteria</taxon>
        <taxon>Enterobacterales</taxon>
        <taxon>Pectobacteriaceae</taxon>
        <taxon>Samsonia</taxon>
    </lineage>
</organism>
<keyword evidence="3" id="KW-0408">Iron</keyword>
<evidence type="ECO:0000256" key="1">
    <source>
        <dbReference type="ARBA" id="ARBA00022485"/>
    </source>
</evidence>
<keyword evidence="7" id="KW-1185">Reference proteome</keyword>
<evidence type="ECO:0000259" key="5">
    <source>
        <dbReference type="PROSITE" id="PS51379"/>
    </source>
</evidence>
<reference evidence="6 7" key="1">
    <citation type="submission" date="2019-03" db="EMBL/GenBank/DDBJ databases">
        <title>Genomic Encyclopedia of Type Strains, Phase IV (KMG-IV): sequencing the most valuable type-strain genomes for metagenomic binning, comparative biology and taxonomic classification.</title>
        <authorList>
            <person name="Goeker M."/>
        </authorList>
    </citation>
    <scope>NUCLEOTIDE SEQUENCE [LARGE SCALE GENOMIC DNA]</scope>
    <source>
        <strain evidence="6 7">DSM 16730</strain>
    </source>
</reference>
<dbReference type="PANTHER" id="PTHR42859">
    <property type="entry name" value="OXIDOREDUCTASE"/>
    <property type="match status" value="1"/>
</dbReference>
<keyword evidence="4" id="KW-0411">Iron-sulfur</keyword>
<gene>
    <name evidence="6" type="ORF">EDC54_104203</name>
</gene>